<evidence type="ECO:0000313" key="4">
    <source>
        <dbReference type="Proteomes" id="UP000549457"/>
    </source>
</evidence>
<dbReference type="AlphaFoldDB" id="A0A840SPC8"/>
<feature type="chain" id="PRO_5033066892" evidence="1">
    <location>
        <begin position="22"/>
        <end position="156"/>
    </location>
</feature>
<feature type="domain" description="SCP" evidence="2">
    <location>
        <begin position="37"/>
        <end position="153"/>
    </location>
</feature>
<dbReference type="RefSeq" id="WP_184147551.1">
    <property type="nucleotide sequence ID" value="NZ_JACHFM010000001.1"/>
</dbReference>
<dbReference type="PANTHER" id="PTHR31157">
    <property type="entry name" value="SCP DOMAIN-CONTAINING PROTEIN"/>
    <property type="match status" value="1"/>
</dbReference>
<dbReference type="Gene3D" id="3.40.33.10">
    <property type="entry name" value="CAP"/>
    <property type="match status" value="1"/>
</dbReference>
<dbReference type="PROSITE" id="PS51257">
    <property type="entry name" value="PROKAR_LIPOPROTEIN"/>
    <property type="match status" value="1"/>
</dbReference>
<evidence type="ECO:0000313" key="3">
    <source>
        <dbReference type="EMBL" id="MBB5221152.1"/>
    </source>
</evidence>
<proteinExistence type="predicted"/>
<name>A0A840SPC8_9RHOB</name>
<evidence type="ECO:0000256" key="1">
    <source>
        <dbReference type="SAM" id="SignalP"/>
    </source>
</evidence>
<dbReference type="EMBL" id="JACHFM010000001">
    <property type="protein sequence ID" value="MBB5221152.1"/>
    <property type="molecule type" value="Genomic_DNA"/>
</dbReference>
<sequence length="156" mass="17018">MLRPLSAVLALLLLAACADSAGVTRLGNPDEIRLRHVDAVNAVRAGDGLVPVQLSGELNAAAETQARDMYVQQRAWHFGSDLTSPRERAFRAGYHGEIVGENLSEGTDSDMSVLESWLKFPDTRAVIMDPSARGLGLGWYQEPSSNKTWWVQVIGQ</sequence>
<feature type="signal peptide" evidence="1">
    <location>
        <begin position="1"/>
        <end position="21"/>
    </location>
</feature>
<dbReference type="InterPro" id="IPR035940">
    <property type="entry name" value="CAP_sf"/>
</dbReference>
<keyword evidence="1" id="KW-0732">Signal</keyword>
<dbReference type="Proteomes" id="UP000549457">
    <property type="component" value="Unassembled WGS sequence"/>
</dbReference>
<protein>
    <submittedName>
        <fullName evidence="3">Uncharacterized protein YkwD</fullName>
    </submittedName>
</protein>
<accession>A0A840SPC8</accession>
<comment type="caution">
    <text evidence="3">The sequence shown here is derived from an EMBL/GenBank/DDBJ whole genome shotgun (WGS) entry which is preliminary data.</text>
</comment>
<dbReference type="CDD" id="cd05379">
    <property type="entry name" value="CAP_bacterial"/>
    <property type="match status" value="1"/>
</dbReference>
<dbReference type="InterPro" id="IPR014044">
    <property type="entry name" value="CAP_dom"/>
</dbReference>
<dbReference type="PANTHER" id="PTHR31157:SF1">
    <property type="entry name" value="SCP DOMAIN-CONTAINING PROTEIN"/>
    <property type="match status" value="1"/>
</dbReference>
<evidence type="ECO:0000259" key="2">
    <source>
        <dbReference type="Pfam" id="PF00188"/>
    </source>
</evidence>
<dbReference type="SUPFAM" id="SSF55797">
    <property type="entry name" value="PR-1-like"/>
    <property type="match status" value="1"/>
</dbReference>
<dbReference type="Pfam" id="PF00188">
    <property type="entry name" value="CAP"/>
    <property type="match status" value="1"/>
</dbReference>
<organism evidence="3 4">
    <name type="scientific">Amaricoccus macauensis</name>
    <dbReference type="NCBI Taxonomy" id="57001"/>
    <lineage>
        <taxon>Bacteria</taxon>
        <taxon>Pseudomonadati</taxon>
        <taxon>Pseudomonadota</taxon>
        <taxon>Alphaproteobacteria</taxon>
        <taxon>Rhodobacterales</taxon>
        <taxon>Paracoccaceae</taxon>
        <taxon>Amaricoccus</taxon>
    </lineage>
</organism>
<reference evidence="3 4" key="1">
    <citation type="submission" date="2020-08" db="EMBL/GenBank/DDBJ databases">
        <title>Genomic Encyclopedia of Type Strains, Phase IV (KMG-IV): sequencing the most valuable type-strain genomes for metagenomic binning, comparative biology and taxonomic classification.</title>
        <authorList>
            <person name="Goeker M."/>
        </authorList>
    </citation>
    <scope>NUCLEOTIDE SEQUENCE [LARGE SCALE GENOMIC DNA]</scope>
    <source>
        <strain evidence="3 4">DSM 101730</strain>
    </source>
</reference>
<gene>
    <name evidence="3" type="ORF">HNP73_001073</name>
</gene>
<keyword evidence="4" id="KW-1185">Reference proteome</keyword>